<evidence type="ECO:0000313" key="4">
    <source>
        <dbReference type="EMBL" id="TWH72271.1"/>
    </source>
</evidence>
<feature type="domain" description="D-isomer specific 2-hydroxyacid dehydrogenase NAD-binding" evidence="3">
    <location>
        <begin position="110"/>
        <end position="286"/>
    </location>
</feature>
<gene>
    <name evidence="4" type="ORF">JD78_00782</name>
</gene>
<reference evidence="4 5" key="1">
    <citation type="submission" date="2019-07" db="EMBL/GenBank/DDBJ databases">
        <title>R&amp;d 2014.</title>
        <authorList>
            <person name="Klenk H.-P."/>
        </authorList>
    </citation>
    <scope>NUCLEOTIDE SEQUENCE [LARGE SCALE GENOMIC DNA]</scope>
    <source>
        <strain evidence="4 5">DSM 45764</strain>
    </source>
</reference>
<keyword evidence="2" id="KW-0520">NAD</keyword>
<dbReference type="PANTHER" id="PTHR43333:SF1">
    <property type="entry name" value="D-ISOMER SPECIFIC 2-HYDROXYACID DEHYDROGENASE NAD-BINDING DOMAIN-CONTAINING PROTEIN"/>
    <property type="match status" value="1"/>
</dbReference>
<sequence length="323" mass="34161">MDPRLVLLPRAGTPLAAWRDRLTEEVPQLDVVLAPAQATDAELAELLTEADAAFGTLTPRLLAAAGRLRWLHSPQANPPAGFFFPELVDSDVVVTNVRGVYADSVGVHAIALVLALARRLDVYRGQQDEHRWRLDEGPVLHLDGATLLVAGLGSIGAEIGRLAAALGMTVLATDARPGDPPPGVAEVHGPDALDALLPRADVVVNVLPETAATTGTFDLDRFGRMRRGALYVTVGRGATTVTADLVRALTDGLLGAAALDVADPEPLPADSPLWDAPRVLITPHVAERGPDVDERRYALLADNCRRFAAGEPLLNVVDKAAGF</sequence>
<dbReference type="AlphaFoldDB" id="A0A562IMM8"/>
<dbReference type="InterPro" id="IPR036291">
    <property type="entry name" value="NAD(P)-bd_dom_sf"/>
</dbReference>
<dbReference type="SUPFAM" id="SSF51735">
    <property type="entry name" value="NAD(P)-binding Rossmann-fold domains"/>
    <property type="match status" value="1"/>
</dbReference>
<proteinExistence type="predicted"/>
<name>A0A562IMM8_9ACTN</name>
<dbReference type="SUPFAM" id="SSF52283">
    <property type="entry name" value="Formate/glycerate dehydrogenase catalytic domain-like"/>
    <property type="match status" value="1"/>
</dbReference>
<protein>
    <submittedName>
        <fullName evidence="4">Phosphoglycerate dehydrogenase-like enzyme</fullName>
    </submittedName>
</protein>
<comment type="caution">
    <text evidence="4">The sequence shown here is derived from an EMBL/GenBank/DDBJ whole genome shotgun (WGS) entry which is preliminary data.</text>
</comment>
<dbReference type="Proteomes" id="UP000321490">
    <property type="component" value="Unassembled WGS sequence"/>
</dbReference>
<keyword evidence="1" id="KW-0560">Oxidoreductase</keyword>
<accession>A0A562IMM8</accession>
<dbReference type="RefSeq" id="WP_153357235.1">
    <property type="nucleotide sequence ID" value="NZ_JABGDC010000007.1"/>
</dbReference>
<dbReference type="GO" id="GO:0016491">
    <property type="term" value="F:oxidoreductase activity"/>
    <property type="evidence" value="ECO:0007669"/>
    <property type="project" value="UniProtKB-KW"/>
</dbReference>
<dbReference type="GO" id="GO:0051287">
    <property type="term" value="F:NAD binding"/>
    <property type="evidence" value="ECO:0007669"/>
    <property type="project" value="InterPro"/>
</dbReference>
<dbReference type="PANTHER" id="PTHR43333">
    <property type="entry name" value="2-HACID_DH_C DOMAIN-CONTAINING PROTEIN"/>
    <property type="match status" value="1"/>
</dbReference>
<dbReference type="Pfam" id="PF02826">
    <property type="entry name" value="2-Hacid_dh_C"/>
    <property type="match status" value="1"/>
</dbReference>
<dbReference type="InterPro" id="IPR006140">
    <property type="entry name" value="D-isomer_DH_NAD-bd"/>
</dbReference>
<evidence type="ECO:0000256" key="2">
    <source>
        <dbReference type="ARBA" id="ARBA00023027"/>
    </source>
</evidence>
<organism evidence="4 5">
    <name type="scientific">Modestobacter roseus</name>
    <dbReference type="NCBI Taxonomy" id="1181884"/>
    <lineage>
        <taxon>Bacteria</taxon>
        <taxon>Bacillati</taxon>
        <taxon>Actinomycetota</taxon>
        <taxon>Actinomycetes</taxon>
        <taxon>Geodermatophilales</taxon>
        <taxon>Geodermatophilaceae</taxon>
        <taxon>Modestobacter</taxon>
    </lineage>
</organism>
<dbReference type="OrthoDB" id="4324715at2"/>
<evidence type="ECO:0000313" key="5">
    <source>
        <dbReference type="Proteomes" id="UP000321490"/>
    </source>
</evidence>
<dbReference type="EMBL" id="VLKF01000001">
    <property type="protein sequence ID" value="TWH72271.1"/>
    <property type="molecule type" value="Genomic_DNA"/>
</dbReference>
<dbReference type="Gene3D" id="3.40.50.720">
    <property type="entry name" value="NAD(P)-binding Rossmann-like Domain"/>
    <property type="match status" value="2"/>
</dbReference>
<dbReference type="CDD" id="cd05300">
    <property type="entry name" value="2-Hacid_dh_1"/>
    <property type="match status" value="1"/>
</dbReference>
<keyword evidence="5" id="KW-1185">Reference proteome</keyword>
<evidence type="ECO:0000259" key="3">
    <source>
        <dbReference type="Pfam" id="PF02826"/>
    </source>
</evidence>
<evidence type="ECO:0000256" key="1">
    <source>
        <dbReference type="ARBA" id="ARBA00023002"/>
    </source>
</evidence>